<dbReference type="PIRSF" id="PIRSF016184">
    <property type="entry name" value="PhzC_PhzF"/>
    <property type="match status" value="1"/>
</dbReference>
<evidence type="ECO:0000256" key="3">
    <source>
        <dbReference type="PIRSR" id="PIRSR016184-1"/>
    </source>
</evidence>
<dbReference type="SUPFAM" id="SSF54506">
    <property type="entry name" value="Diaminopimelate epimerase-like"/>
    <property type="match status" value="1"/>
</dbReference>
<comment type="similarity">
    <text evidence="1">Belongs to the PhzF family.</text>
</comment>
<dbReference type="GO" id="GO:0005737">
    <property type="term" value="C:cytoplasm"/>
    <property type="evidence" value="ECO:0007669"/>
    <property type="project" value="TreeGrafter"/>
</dbReference>
<dbReference type="OrthoDB" id="9788221at2"/>
<sequence>MKQLEIYHIDAFTDVSFGGNPAGVIPEAGSLTTEEMQKIAGELNLPESVFLLPPSRPDADYRVRYFTPTEEINFCGHATVALSWLLAEKYGYLEKGDRVALETNVGLVPVEWIIENNRLARVSMTQLPPRTQEIDISIERVAELVGIHPGDVDDRYPIRLGSTGNWHLFVPVRTRSAIDSATPQLKELGRMNKELQVSTTHLFTFDMHGEFDLYTRDFAPAIGIAEDPVTGAANGALAGYLYLEGILPEMEQTRLKVGQGHAIGRPGTLYITVTPQETAPRIEVAGSAVITIEGLITIR</sequence>
<proteinExistence type="inferred from homology"/>
<evidence type="ECO:0000313" key="4">
    <source>
        <dbReference type="EMBL" id="RED54910.1"/>
    </source>
</evidence>
<gene>
    <name evidence="4" type="ORF">DFP95_1202</name>
</gene>
<dbReference type="PANTHER" id="PTHR13774:SF39">
    <property type="entry name" value="BIOSYNTHESIS PROTEIN, PUTATIVE-RELATED"/>
    <property type="match status" value="1"/>
</dbReference>
<comment type="caution">
    <text evidence="4">The sequence shown here is derived from an EMBL/GenBank/DDBJ whole genome shotgun (WGS) entry which is preliminary data.</text>
</comment>
<dbReference type="InterPro" id="IPR003719">
    <property type="entry name" value="Phenazine_PhzF-like"/>
</dbReference>
<organism evidence="4 5">
    <name type="scientific">Cohnella lupini</name>
    <dbReference type="NCBI Taxonomy" id="1294267"/>
    <lineage>
        <taxon>Bacteria</taxon>
        <taxon>Bacillati</taxon>
        <taxon>Bacillota</taxon>
        <taxon>Bacilli</taxon>
        <taxon>Bacillales</taxon>
        <taxon>Paenibacillaceae</taxon>
        <taxon>Cohnella</taxon>
    </lineage>
</organism>
<name>A0A3D9HZT7_9BACL</name>
<dbReference type="RefSeq" id="WP_115995029.1">
    <property type="nucleotide sequence ID" value="NZ_QRDY01000020.1"/>
</dbReference>
<accession>A0A3D9HZT7</accession>
<keyword evidence="5" id="KW-1185">Reference proteome</keyword>
<feature type="active site" evidence="3">
    <location>
        <position position="47"/>
    </location>
</feature>
<evidence type="ECO:0000256" key="2">
    <source>
        <dbReference type="ARBA" id="ARBA00023235"/>
    </source>
</evidence>
<dbReference type="EMBL" id="QRDY01000020">
    <property type="protein sequence ID" value="RED54910.1"/>
    <property type="molecule type" value="Genomic_DNA"/>
</dbReference>
<dbReference type="NCBIfam" id="TIGR00654">
    <property type="entry name" value="PhzF_family"/>
    <property type="match status" value="1"/>
</dbReference>
<reference evidence="4 5" key="1">
    <citation type="submission" date="2018-07" db="EMBL/GenBank/DDBJ databases">
        <title>Genomic Encyclopedia of Type Strains, Phase III (KMG-III): the genomes of soil and plant-associated and newly described type strains.</title>
        <authorList>
            <person name="Whitman W."/>
        </authorList>
    </citation>
    <scope>NUCLEOTIDE SEQUENCE [LARGE SCALE GENOMIC DNA]</scope>
    <source>
        <strain evidence="4 5">CECT 8236</strain>
    </source>
</reference>
<dbReference type="AlphaFoldDB" id="A0A3D9HZT7"/>
<keyword evidence="2" id="KW-0413">Isomerase</keyword>
<protein>
    <submittedName>
        <fullName evidence="4">PhzF family phenazine biosynthesis protein</fullName>
    </submittedName>
</protein>
<dbReference type="GO" id="GO:0016853">
    <property type="term" value="F:isomerase activity"/>
    <property type="evidence" value="ECO:0007669"/>
    <property type="project" value="UniProtKB-KW"/>
</dbReference>
<dbReference type="Gene3D" id="3.10.310.10">
    <property type="entry name" value="Diaminopimelate Epimerase, Chain A, domain 1"/>
    <property type="match status" value="2"/>
</dbReference>
<evidence type="ECO:0000256" key="1">
    <source>
        <dbReference type="ARBA" id="ARBA00008270"/>
    </source>
</evidence>
<dbReference type="Pfam" id="PF02567">
    <property type="entry name" value="PhzC-PhzF"/>
    <property type="match status" value="1"/>
</dbReference>
<dbReference type="PANTHER" id="PTHR13774">
    <property type="entry name" value="PHENAZINE BIOSYNTHESIS PROTEIN"/>
    <property type="match status" value="1"/>
</dbReference>
<evidence type="ECO:0000313" key="5">
    <source>
        <dbReference type="Proteomes" id="UP000256869"/>
    </source>
</evidence>
<dbReference type="Proteomes" id="UP000256869">
    <property type="component" value="Unassembled WGS sequence"/>
</dbReference>